<dbReference type="Proteomes" id="UP000810252">
    <property type="component" value="Unassembled WGS sequence"/>
</dbReference>
<reference evidence="3" key="1">
    <citation type="submission" date="2020-10" db="EMBL/GenBank/DDBJ databases">
        <authorList>
            <person name="Gilroy R."/>
        </authorList>
    </citation>
    <scope>NUCLEOTIDE SEQUENCE</scope>
    <source>
        <strain evidence="3">20514</strain>
    </source>
</reference>
<dbReference type="SUPFAM" id="SSF52058">
    <property type="entry name" value="L domain-like"/>
    <property type="match status" value="1"/>
</dbReference>
<evidence type="ECO:0000259" key="2">
    <source>
        <dbReference type="Pfam" id="PF13004"/>
    </source>
</evidence>
<dbReference type="InterPro" id="IPR013783">
    <property type="entry name" value="Ig-like_fold"/>
</dbReference>
<reference evidence="3" key="2">
    <citation type="journal article" date="2021" name="PeerJ">
        <title>Extensive microbial diversity within the chicken gut microbiome revealed by metagenomics and culture.</title>
        <authorList>
            <person name="Gilroy R."/>
            <person name="Ravi A."/>
            <person name="Getino M."/>
            <person name="Pursley I."/>
            <person name="Horton D.L."/>
            <person name="Alikhan N.F."/>
            <person name="Baker D."/>
            <person name="Gharbi K."/>
            <person name="Hall N."/>
            <person name="Watson M."/>
            <person name="Adriaenssens E.M."/>
            <person name="Foster-Nyarko E."/>
            <person name="Jarju S."/>
            <person name="Secka A."/>
            <person name="Antonio M."/>
            <person name="Oren A."/>
            <person name="Chaudhuri R.R."/>
            <person name="La Ragione R."/>
            <person name="Hildebrand F."/>
            <person name="Pallen M.J."/>
        </authorList>
    </citation>
    <scope>NUCLEOTIDE SEQUENCE</scope>
    <source>
        <strain evidence="3">20514</strain>
    </source>
</reference>
<dbReference type="Pfam" id="PF00560">
    <property type="entry name" value="LRR_1"/>
    <property type="match status" value="1"/>
</dbReference>
<feature type="signal peptide" evidence="1">
    <location>
        <begin position="1"/>
        <end position="21"/>
    </location>
</feature>
<comment type="caution">
    <text evidence="3">The sequence shown here is derived from an EMBL/GenBank/DDBJ whole genome shotgun (WGS) entry which is preliminary data.</text>
</comment>
<sequence>MRNRTIIISALLLAAAASSCKVEQEVEFAIEGDSIEIDAQGGTRNVKISSPGEWIATTNVPWITVSPANGRGSELCQIIIDSSVVFTSEDPVRKGVVRIETGADLERREISVTQKNFPYQITLDDKDVSIPNFEDKDDRWFEVTVKANSEFRVEPEYTVDAESGIIGDWLEVEKEDLVLDRGARPRNVKVKFKWDINSVPEDRSAKVNFVPVDSQGNDMDASGFSQIDLLNVVQTAAERIKENSREGDSTALVGISRALGVWSAWDPSIPMDRWENVELWDSEDDALHGRVKSVTFFMYSTDDYIPFQVQYLTAAEEIVFYSNENSFNRDNIEIGPYLPMLGGENSRLKRLTISAHGLEDLPADLASLKNLEYLDVSSNNFRKIPDVLTKENFPKLHALLLNTNQRRLVYDLSNVSVDESGFSDYYGGLYDENNREENQMNGSTGRGFPLRFLQWEELDTLYLSVNYLSGTLPSDEELLAAGFEPYSQADYDAQDKDTLATYLLENGEPKVIPNMKKLAINLNRFTGALPDWVLYHPNLDFWDPLVLVFNQEGKNRNGESAGFTNAPDNLEYYYIAYPNKYYSPTRTDNE</sequence>
<feature type="domain" description="BACON" evidence="2">
    <location>
        <begin position="53"/>
        <end position="115"/>
    </location>
</feature>
<dbReference type="InterPro" id="IPR032675">
    <property type="entry name" value="LRR_dom_sf"/>
</dbReference>
<dbReference type="InterPro" id="IPR052595">
    <property type="entry name" value="LRRC69/RLP"/>
</dbReference>
<dbReference type="Pfam" id="PF13004">
    <property type="entry name" value="BACON"/>
    <property type="match status" value="1"/>
</dbReference>
<dbReference type="InterPro" id="IPR001611">
    <property type="entry name" value="Leu-rich_rpt"/>
</dbReference>
<dbReference type="Gene3D" id="2.60.40.10">
    <property type="entry name" value="Immunoglobulins"/>
    <property type="match status" value="1"/>
</dbReference>
<dbReference type="CDD" id="cd14948">
    <property type="entry name" value="BACON"/>
    <property type="match status" value="1"/>
</dbReference>
<proteinExistence type="predicted"/>
<dbReference type="PROSITE" id="PS51257">
    <property type="entry name" value="PROKAR_LIPOPROTEIN"/>
    <property type="match status" value="1"/>
</dbReference>
<dbReference type="PROSITE" id="PS51450">
    <property type="entry name" value="LRR"/>
    <property type="match status" value="1"/>
</dbReference>
<evidence type="ECO:0000313" key="3">
    <source>
        <dbReference type="EMBL" id="MBO8448400.1"/>
    </source>
</evidence>
<protein>
    <recommendedName>
        <fullName evidence="2">BACON domain-containing protein</fullName>
    </recommendedName>
</protein>
<name>A0A9D9EKR2_9BACT</name>
<dbReference type="PANTHER" id="PTHR48057">
    <property type="entry name" value="LEUCINE-RICH REPEAT SERINE/THREONINE-PROTEIN KINASE 1"/>
    <property type="match status" value="1"/>
</dbReference>
<dbReference type="EMBL" id="JADIMQ010000053">
    <property type="protein sequence ID" value="MBO8448400.1"/>
    <property type="molecule type" value="Genomic_DNA"/>
</dbReference>
<evidence type="ECO:0000313" key="4">
    <source>
        <dbReference type="Proteomes" id="UP000810252"/>
    </source>
</evidence>
<gene>
    <name evidence="3" type="ORF">IAC29_03910</name>
</gene>
<accession>A0A9D9EKR2</accession>
<feature type="chain" id="PRO_5038714687" description="BACON domain-containing protein" evidence="1">
    <location>
        <begin position="22"/>
        <end position="590"/>
    </location>
</feature>
<evidence type="ECO:0000256" key="1">
    <source>
        <dbReference type="SAM" id="SignalP"/>
    </source>
</evidence>
<keyword evidence="1" id="KW-0732">Signal</keyword>
<dbReference type="InterPro" id="IPR024361">
    <property type="entry name" value="BACON"/>
</dbReference>
<organism evidence="3 4">
    <name type="scientific">Candidatus Cryptobacteroides merdigallinarum</name>
    <dbReference type="NCBI Taxonomy" id="2840770"/>
    <lineage>
        <taxon>Bacteria</taxon>
        <taxon>Pseudomonadati</taxon>
        <taxon>Bacteroidota</taxon>
        <taxon>Bacteroidia</taxon>
        <taxon>Bacteroidales</taxon>
        <taxon>Candidatus Cryptobacteroides</taxon>
    </lineage>
</organism>
<dbReference type="Gene3D" id="3.80.10.10">
    <property type="entry name" value="Ribonuclease Inhibitor"/>
    <property type="match status" value="1"/>
</dbReference>
<dbReference type="AlphaFoldDB" id="A0A9D9EKR2"/>